<keyword evidence="2" id="KW-1185">Reference proteome</keyword>
<proteinExistence type="predicted"/>
<dbReference type="EMBL" id="OZ075118">
    <property type="protein sequence ID" value="CAL5085270.1"/>
    <property type="molecule type" value="Genomic_DNA"/>
</dbReference>
<dbReference type="PANTHER" id="PTHR38377">
    <property type="entry name" value="THREONINE-TRNA LIGASE 2"/>
    <property type="match status" value="1"/>
</dbReference>
<organism evidence="1 2">
    <name type="scientific">Urochloa decumbens</name>
    <dbReference type="NCBI Taxonomy" id="240449"/>
    <lineage>
        <taxon>Eukaryota</taxon>
        <taxon>Viridiplantae</taxon>
        <taxon>Streptophyta</taxon>
        <taxon>Embryophyta</taxon>
        <taxon>Tracheophyta</taxon>
        <taxon>Spermatophyta</taxon>
        <taxon>Magnoliopsida</taxon>
        <taxon>Liliopsida</taxon>
        <taxon>Poales</taxon>
        <taxon>Poaceae</taxon>
        <taxon>PACMAD clade</taxon>
        <taxon>Panicoideae</taxon>
        <taxon>Panicodae</taxon>
        <taxon>Paniceae</taxon>
        <taxon>Melinidinae</taxon>
        <taxon>Urochloa</taxon>
    </lineage>
</organism>
<evidence type="ECO:0000313" key="2">
    <source>
        <dbReference type="Proteomes" id="UP001497457"/>
    </source>
</evidence>
<protein>
    <submittedName>
        <fullName evidence="1">Uncharacterized protein</fullName>
    </submittedName>
</protein>
<gene>
    <name evidence="1" type="ORF">URODEC1_LOCUS110988</name>
</gene>
<sequence length="134" mass="14819">MAADDGCAKAALDEALKPFQERASEAEIRIVKLEALLYNQDGLNSGSEASSSAMKDLQSKLDSVSAEYLTEKEKVIKHFASNCRYLTTVNIYATTPCLMNFVEQEANHGEREAPVPHHPSYPCSKRGRIKIEEA</sequence>
<evidence type="ECO:0000313" key="1">
    <source>
        <dbReference type="EMBL" id="CAL5085270.1"/>
    </source>
</evidence>
<dbReference type="Proteomes" id="UP001497457">
    <property type="component" value="Chromosome 8b"/>
</dbReference>
<accession>A0ABC9G0B0</accession>
<dbReference type="AlphaFoldDB" id="A0ABC9G0B0"/>
<reference evidence="2" key="1">
    <citation type="submission" date="2024-06" db="EMBL/GenBank/DDBJ databases">
        <authorList>
            <person name="Ryan C."/>
        </authorList>
    </citation>
    <scope>NUCLEOTIDE SEQUENCE [LARGE SCALE GENOMIC DNA]</scope>
</reference>
<reference evidence="1 2" key="2">
    <citation type="submission" date="2024-10" db="EMBL/GenBank/DDBJ databases">
        <authorList>
            <person name="Ryan C."/>
        </authorList>
    </citation>
    <scope>NUCLEOTIDE SEQUENCE [LARGE SCALE GENOMIC DNA]</scope>
</reference>
<name>A0ABC9G0B0_9POAL</name>
<dbReference type="PANTHER" id="PTHR38377:SF1">
    <property type="entry name" value="THREONINE-TRNA LIGASE 2"/>
    <property type="match status" value="1"/>
</dbReference>